<organism evidence="1 2">
    <name type="scientific">Heterorhabditis bacteriophora</name>
    <name type="common">Entomopathogenic nematode worm</name>
    <dbReference type="NCBI Taxonomy" id="37862"/>
    <lineage>
        <taxon>Eukaryota</taxon>
        <taxon>Metazoa</taxon>
        <taxon>Ecdysozoa</taxon>
        <taxon>Nematoda</taxon>
        <taxon>Chromadorea</taxon>
        <taxon>Rhabditida</taxon>
        <taxon>Rhabditina</taxon>
        <taxon>Rhabditomorpha</taxon>
        <taxon>Strongyloidea</taxon>
        <taxon>Heterorhabditidae</taxon>
        <taxon>Heterorhabditis</taxon>
    </lineage>
</organism>
<proteinExistence type="predicted"/>
<keyword evidence="1" id="KW-1185">Reference proteome</keyword>
<sequence length="100" mass="11903">MDEVCVNLYREGDLKKKKDRSTLIGYVLIGINQLTSRHPVERWLVVWKWKVEYLRCFIKCLDRVQAFKVRSLDSHCSGWKNFKQGVVGFIDVIFYIYAIE</sequence>
<dbReference type="WBParaSite" id="Hba_21487">
    <property type="protein sequence ID" value="Hba_21487"/>
    <property type="gene ID" value="Hba_21487"/>
</dbReference>
<dbReference type="Proteomes" id="UP000095283">
    <property type="component" value="Unplaced"/>
</dbReference>
<name>A0A1I7XVT3_HETBA</name>
<dbReference type="AlphaFoldDB" id="A0A1I7XVT3"/>
<reference evidence="2" key="1">
    <citation type="submission" date="2016-11" db="UniProtKB">
        <authorList>
            <consortium name="WormBaseParasite"/>
        </authorList>
    </citation>
    <scope>IDENTIFICATION</scope>
</reference>
<accession>A0A1I7XVT3</accession>
<protein>
    <submittedName>
        <fullName evidence="2">Transposase</fullName>
    </submittedName>
</protein>
<evidence type="ECO:0000313" key="1">
    <source>
        <dbReference type="Proteomes" id="UP000095283"/>
    </source>
</evidence>
<evidence type="ECO:0000313" key="2">
    <source>
        <dbReference type="WBParaSite" id="Hba_21487"/>
    </source>
</evidence>